<dbReference type="SUPFAM" id="SSF56349">
    <property type="entry name" value="DNA breaking-rejoining enzymes"/>
    <property type="match status" value="1"/>
</dbReference>
<dbReference type="InterPro" id="IPR013762">
    <property type="entry name" value="Integrase-like_cat_sf"/>
</dbReference>
<dbReference type="Pfam" id="PF00589">
    <property type="entry name" value="Phage_integrase"/>
    <property type="match status" value="1"/>
</dbReference>
<dbReference type="Proteomes" id="UP000230551">
    <property type="component" value="Unassembled WGS sequence"/>
</dbReference>
<evidence type="ECO:0000256" key="1">
    <source>
        <dbReference type="ARBA" id="ARBA00023172"/>
    </source>
</evidence>
<accession>A0A2G5P4T5</accession>
<dbReference type="GO" id="GO:0006310">
    <property type="term" value="P:DNA recombination"/>
    <property type="evidence" value="ECO:0007669"/>
    <property type="project" value="UniProtKB-KW"/>
</dbReference>
<dbReference type="InterPro" id="IPR002104">
    <property type="entry name" value="Integrase_catalytic"/>
</dbReference>
<feature type="non-terminal residue" evidence="3">
    <location>
        <position position="179"/>
    </location>
</feature>
<dbReference type="GO" id="GO:0003677">
    <property type="term" value="F:DNA binding"/>
    <property type="evidence" value="ECO:0007669"/>
    <property type="project" value="InterPro"/>
</dbReference>
<evidence type="ECO:0000259" key="2">
    <source>
        <dbReference type="PROSITE" id="PS51898"/>
    </source>
</evidence>
<feature type="domain" description="Tyr recombinase" evidence="2">
    <location>
        <begin position="99"/>
        <end position="179"/>
    </location>
</feature>
<dbReference type="RefSeq" id="WP_164886131.1">
    <property type="nucleotide sequence ID" value="NZ_PDCN02000055.1"/>
</dbReference>
<keyword evidence="4" id="KW-1185">Reference proteome</keyword>
<proteinExistence type="predicted"/>
<reference evidence="3 4" key="1">
    <citation type="journal article" date="2017" name="Infect. Genet. Evol.">
        <title>The new phylogeny of the genus Mycobacterium: The old and the news.</title>
        <authorList>
            <person name="Tortoli E."/>
            <person name="Fedrizzi T."/>
            <person name="Meehan C.J."/>
            <person name="Trovato A."/>
            <person name="Grottola A."/>
            <person name="Giacobazzi E."/>
            <person name="Serpini G.F."/>
            <person name="Tagliazucchi S."/>
            <person name="Fabio A."/>
            <person name="Bettua C."/>
            <person name="Bertorelli R."/>
            <person name="Frascaro F."/>
            <person name="De Sanctis V."/>
            <person name="Pecorari M."/>
            <person name="Jousson O."/>
            <person name="Segata N."/>
            <person name="Cirillo D.M."/>
        </authorList>
    </citation>
    <scope>NUCLEOTIDE SEQUENCE [LARGE SCALE GENOMIC DNA]</scope>
    <source>
        <strain evidence="3 4">CIP1034565</strain>
    </source>
</reference>
<gene>
    <name evidence="3" type="ORF">CQY22_018495</name>
</gene>
<dbReference type="GO" id="GO:0015074">
    <property type="term" value="P:DNA integration"/>
    <property type="evidence" value="ECO:0007669"/>
    <property type="project" value="InterPro"/>
</dbReference>
<dbReference type="AlphaFoldDB" id="A0A2G5P4T5"/>
<name>A0A2G5P4T5_9MYCO</name>
<organism evidence="3 4">
    <name type="scientific">Mycolicibacterium brumae</name>
    <dbReference type="NCBI Taxonomy" id="85968"/>
    <lineage>
        <taxon>Bacteria</taxon>
        <taxon>Bacillati</taxon>
        <taxon>Actinomycetota</taxon>
        <taxon>Actinomycetes</taxon>
        <taxon>Mycobacteriales</taxon>
        <taxon>Mycobacteriaceae</taxon>
        <taxon>Mycolicibacterium</taxon>
    </lineage>
</organism>
<keyword evidence="1" id="KW-0233">DNA recombination</keyword>
<dbReference type="InterPro" id="IPR011010">
    <property type="entry name" value="DNA_brk_join_enz"/>
</dbReference>
<dbReference type="PROSITE" id="PS51898">
    <property type="entry name" value="TYR_RECOMBINASE"/>
    <property type="match status" value="1"/>
</dbReference>
<evidence type="ECO:0000313" key="3">
    <source>
        <dbReference type="EMBL" id="PIB73053.1"/>
    </source>
</evidence>
<dbReference type="STRING" id="85968.GCA_900073015_00214"/>
<sequence>MTALADALADYLTMRRALGFKLERAGGLLADFVAEAGRVGAQRVTVELALRWATEPVGADPVWHGARLSAVRGFARYLAAIDPATEIPPADLLPGRSHRAVPYLYTDAEIAALMAEARNLRSRLRGMTYATLIGLLAATGLRIGEAIALDRGDVDLPGALITVRNAKFGKSRQLPLHSS</sequence>
<evidence type="ECO:0000313" key="4">
    <source>
        <dbReference type="Proteomes" id="UP000230551"/>
    </source>
</evidence>
<dbReference type="EMBL" id="PDCN02000055">
    <property type="protein sequence ID" value="PIB73053.1"/>
    <property type="molecule type" value="Genomic_DNA"/>
</dbReference>
<protein>
    <submittedName>
        <fullName evidence="3">Integrase</fullName>
    </submittedName>
</protein>
<dbReference type="Gene3D" id="1.10.443.10">
    <property type="entry name" value="Intergrase catalytic core"/>
    <property type="match status" value="1"/>
</dbReference>
<comment type="caution">
    <text evidence="3">The sequence shown here is derived from an EMBL/GenBank/DDBJ whole genome shotgun (WGS) entry which is preliminary data.</text>
</comment>